<gene>
    <name evidence="4" type="ORF">AAAT34_01055</name>
</gene>
<dbReference type="InterPro" id="IPR011990">
    <property type="entry name" value="TPR-like_helical_dom_sf"/>
</dbReference>
<dbReference type="Pfam" id="PF00656">
    <property type="entry name" value="Peptidase_C14"/>
    <property type="match status" value="1"/>
</dbReference>
<reference evidence="4 5" key="1">
    <citation type="submission" date="2024-04" db="EMBL/GenBank/DDBJ databases">
        <title>Human intestinal bacterial collection.</title>
        <authorList>
            <person name="Pauvert C."/>
            <person name="Hitch T.C.A."/>
            <person name="Clavel T."/>
        </authorList>
    </citation>
    <scope>NUCLEOTIDE SEQUENCE [LARGE SCALE GENOMIC DNA]</scope>
    <source>
        <strain evidence="4 5">CLA-AA-H145</strain>
    </source>
</reference>
<comment type="caution">
    <text evidence="4">The sequence shown here is derived from an EMBL/GenBank/DDBJ whole genome shotgun (WGS) entry which is preliminary data.</text>
</comment>
<feature type="chain" id="PRO_5047182638" evidence="2">
    <location>
        <begin position="24"/>
        <end position="647"/>
    </location>
</feature>
<dbReference type="SUPFAM" id="SSF81901">
    <property type="entry name" value="HCP-like"/>
    <property type="match status" value="1"/>
</dbReference>
<accession>A0ABV1FML4</accession>
<name>A0ABV1FML4_9BACT</name>
<dbReference type="Pfam" id="PF08238">
    <property type="entry name" value="Sel1"/>
    <property type="match status" value="3"/>
</dbReference>
<dbReference type="PANTHER" id="PTHR11102">
    <property type="entry name" value="SEL-1-LIKE PROTEIN"/>
    <property type="match status" value="1"/>
</dbReference>
<keyword evidence="5" id="KW-1185">Reference proteome</keyword>
<dbReference type="PANTHER" id="PTHR11102:SF160">
    <property type="entry name" value="ERAD-ASSOCIATED E3 UBIQUITIN-PROTEIN LIGASE COMPONENT HRD3"/>
    <property type="match status" value="1"/>
</dbReference>
<keyword evidence="2" id="KW-0732">Signal</keyword>
<dbReference type="InterPro" id="IPR029030">
    <property type="entry name" value="Caspase-like_dom_sf"/>
</dbReference>
<sequence length="647" mass="71291">MSNHKFALIFALMLALVTPSLLAKGAPVDDEGKALLAKADSLYRLGYFEKAVPVYLQAAQLGNAEAQFDMGYACYNGEGTDRDYTSAAMWFKRAARQQFAKAQYNLAYCYMNGRGVPRDYDKASDLLHSSAENNYKRAQLTLADCYAKGILVEQDEAESGRWKLRAEDNQGVRPAVSPVAEKEKANVGDTKGEQPVGHAIPAKAQAKAQHPIAHKPATAPSNVIKAAVNAQKAISQKETLEGDFSIDVTLPGEEGETVVAEAEPKARQENVADATPTEATKPNVILGPKQLKAAEQAQAASVHPTTTPVLRILYPEDQSMFHTDQVKVKYQLIAGNAADSTRVVVTVDGQRQPQTRAVRAANTIDVDLPRHDCTVMMYAQNKYGNSEPSTIRLIRESTSFELPKLFVVAIGVGDYQDPKLPKLKLTTKDAQDFARAIATKKGLPYEDVQVKVLCDGEATRADIFEAMEWLKQESSPNDVCVFFYAGHGLRDEKDRFYFIPHGCSSDKLYDCFSASDFRNEAEDINGKFIAFVDACYSGALFGGTRSAATAHFIEQLKRSKNGMLLYASSSSDTKSQEDESWGNGAFTKALVEAINGAAREDHAEGLSTQELEHFLYKEVRKITNYKQTPIFINPNGIEHFNHFNYEK</sequence>
<evidence type="ECO:0000259" key="3">
    <source>
        <dbReference type="Pfam" id="PF00656"/>
    </source>
</evidence>
<dbReference type="Gene3D" id="1.25.40.10">
    <property type="entry name" value="Tetratricopeptide repeat domain"/>
    <property type="match status" value="1"/>
</dbReference>
<feature type="region of interest" description="Disordered" evidence="1">
    <location>
        <begin position="173"/>
        <end position="196"/>
    </location>
</feature>
<dbReference type="SMART" id="SM00671">
    <property type="entry name" value="SEL1"/>
    <property type="match status" value="4"/>
</dbReference>
<feature type="compositionally biased region" description="Basic and acidic residues" evidence="1">
    <location>
        <begin position="180"/>
        <end position="192"/>
    </location>
</feature>
<evidence type="ECO:0000313" key="5">
    <source>
        <dbReference type="Proteomes" id="UP001487296"/>
    </source>
</evidence>
<dbReference type="InterPro" id="IPR050767">
    <property type="entry name" value="Sel1_AlgK"/>
</dbReference>
<dbReference type="InterPro" id="IPR006597">
    <property type="entry name" value="Sel1-like"/>
</dbReference>
<dbReference type="InterPro" id="IPR011600">
    <property type="entry name" value="Pept_C14_caspase"/>
</dbReference>
<evidence type="ECO:0000256" key="2">
    <source>
        <dbReference type="SAM" id="SignalP"/>
    </source>
</evidence>
<dbReference type="Gene3D" id="2.60.40.10">
    <property type="entry name" value="Immunoglobulins"/>
    <property type="match status" value="1"/>
</dbReference>
<dbReference type="Proteomes" id="UP001487296">
    <property type="component" value="Unassembled WGS sequence"/>
</dbReference>
<dbReference type="Gene3D" id="3.40.50.1460">
    <property type="match status" value="1"/>
</dbReference>
<evidence type="ECO:0000313" key="4">
    <source>
        <dbReference type="EMBL" id="MEQ2485637.1"/>
    </source>
</evidence>
<dbReference type="RefSeq" id="WP_215758587.1">
    <property type="nucleotide sequence ID" value="NZ_JAHKBE010000001.1"/>
</dbReference>
<protein>
    <submittedName>
        <fullName evidence="4">Caspase family protein</fullName>
    </submittedName>
</protein>
<organism evidence="4 5">
    <name type="scientific">Hallella faecis</name>
    <dbReference type="NCBI Taxonomy" id="2841596"/>
    <lineage>
        <taxon>Bacteria</taxon>
        <taxon>Pseudomonadati</taxon>
        <taxon>Bacteroidota</taxon>
        <taxon>Bacteroidia</taxon>
        <taxon>Bacteroidales</taxon>
        <taxon>Prevotellaceae</taxon>
        <taxon>Hallella</taxon>
    </lineage>
</organism>
<evidence type="ECO:0000256" key="1">
    <source>
        <dbReference type="SAM" id="MobiDB-lite"/>
    </source>
</evidence>
<proteinExistence type="predicted"/>
<dbReference type="InterPro" id="IPR013783">
    <property type="entry name" value="Ig-like_fold"/>
</dbReference>
<dbReference type="SUPFAM" id="SSF52129">
    <property type="entry name" value="Caspase-like"/>
    <property type="match status" value="1"/>
</dbReference>
<feature type="domain" description="Peptidase C14 caspase" evidence="3">
    <location>
        <begin position="407"/>
        <end position="631"/>
    </location>
</feature>
<feature type="signal peptide" evidence="2">
    <location>
        <begin position="1"/>
        <end position="23"/>
    </location>
</feature>
<dbReference type="EMBL" id="JBBNFP010000002">
    <property type="protein sequence ID" value="MEQ2485637.1"/>
    <property type="molecule type" value="Genomic_DNA"/>
</dbReference>